<dbReference type="STRING" id="225324.SAMN02745126_05721"/>
<dbReference type="OrthoDB" id="9786218at2"/>
<dbReference type="Proteomes" id="UP000190092">
    <property type="component" value="Unassembled WGS sequence"/>
</dbReference>
<name>A0A1T4T675_9HYPH</name>
<dbReference type="EMBL" id="FUWJ01000013">
    <property type="protein sequence ID" value="SKA35751.1"/>
    <property type="molecule type" value="Genomic_DNA"/>
</dbReference>
<keyword evidence="1" id="KW-0812">Transmembrane</keyword>
<reference evidence="3" key="1">
    <citation type="submission" date="2017-02" db="EMBL/GenBank/DDBJ databases">
        <authorList>
            <person name="Varghese N."/>
            <person name="Submissions S."/>
        </authorList>
    </citation>
    <scope>NUCLEOTIDE SEQUENCE [LARGE SCALE GENOMIC DNA]</scope>
    <source>
        <strain evidence="3">ATCC 27094</strain>
    </source>
</reference>
<dbReference type="AlphaFoldDB" id="A0A1T4T675"/>
<feature type="transmembrane region" description="Helical" evidence="1">
    <location>
        <begin position="103"/>
        <end position="125"/>
    </location>
</feature>
<protein>
    <recommendedName>
        <fullName evidence="4">4-amino-4-deoxy-L-arabinose transferase</fullName>
    </recommendedName>
</protein>
<keyword evidence="1" id="KW-1133">Transmembrane helix</keyword>
<sequence>MAVTSGLSLSPDAGVRSTHSPWALSGPLLLGLVVFVWLANLKGVPLLGDPDTHWHITVGNWILQHQNVPTVDSYSFTFTGQPWIAKEWLSQVILASAYDAGGWGGVVVLGAAALAASFALMFRLLLRDLKPLPALLFTGAAIAMTAPHFLSRPHVLAFLFMLWWVAGLVRAVEERRAPDPFLLIAMLFWANLHGGFTLGLVLAGALGLDALVGACDAAERRALFFGWAKFGVGSLVAACVTPYGPESILVTLRIFGLGDALSAISEWKSPNFQEIPTQEVILLVAAYLALSRGLKVPLIRLLIVIGLLHLFLRYVRNAELLAMLAPLVLAPVLTRQWPSLRPDAEPKGRFSALARPAGPASTFTAVALIALYGAGLVRFGGIEPPKSTAPTAALEFVREAGIKGNVFNHYGYGGFLIGAGIPTFIDGRGELFGGDFIKQYVQAVNLRGDEPLEALLDRYNIAWTFLAKDQPANRLLAHLPGWRQAYSDDQAVIFVRDR</sequence>
<keyword evidence="1" id="KW-0472">Membrane</keyword>
<evidence type="ECO:0000313" key="3">
    <source>
        <dbReference type="Proteomes" id="UP000190092"/>
    </source>
</evidence>
<feature type="transmembrane region" description="Helical" evidence="1">
    <location>
        <begin position="298"/>
        <end position="315"/>
    </location>
</feature>
<evidence type="ECO:0000256" key="1">
    <source>
        <dbReference type="SAM" id="Phobius"/>
    </source>
</evidence>
<organism evidence="2 3">
    <name type="scientific">Enhydrobacter aerosaccus</name>
    <dbReference type="NCBI Taxonomy" id="225324"/>
    <lineage>
        <taxon>Bacteria</taxon>
        <taxon>Pseudomonadati</taxon>
        <taxon>Pseudomonadota</taxon>
        <taxon>Alphaproteobacteria</taxon>
        <taxon>Hyphomicrobiales</taxon>
        <taxon>Enhydrobacter</taxon>
    </lineage>
</organism>
<keyword evidence="3" id="KW-1185">Reference proteome</keyword>
<evidence type="ECO:0000313" key="2">
    <source>
        <dbReference type="EMBL" id="SKA35751.1"/>
    </source>
</evidence>
<feature type="transmembrane region" description="Helical" evidence="1">
    <location>
        <begin position="21"/>
        <end position="39"/>
    </location>
</feature>
<evidence type="ECO:0008006" key="4">
    <source>
        <dbReference type="Google" id="ProtNLM"/>
    </source>
</evidence>
<feature type="transmembrane region" description="Helical" evidence="1">
    <location>
        <begin position="132"/>
        <end position="149"/>
    </location>
</feature>
<feature type="transmembrane region" description="Helical" evidence="1">
    <location>
        <begin position="181"/>
        <end position="203"/>
    </location>
</feature>
<gene>
    <name evidence="2" type="ORF">SAMN02745126_05721</name>
</gene>
<proteinExistence type="predicted"/>
<feature type="transmembrane region" description="Helical" evidence="1">
    <location>
        <begin position="357"/>
        <end position="377"/>
    </location>
</feature>
<feature type="transmembrane region" description="Helical" evidence="1">
    <location>
        <begin position="155"/>
        <end position="172"/>
    </location>
</feature>
<accession>A0A1T4T675</accession>